<dbReference type="PANTHER" id="PTHR34219:SF3">
    <property type="entry name" value="BLL7967 PROTEIN"/>
    <property type="match status" value="1"/>
</dbReference>
<dbReference type="EMBL" id="FNGY01000007">
    <property type="protein sequence ID" value="SDN42687.1"/>
    <property type="molecule type" value="Genomic_DNA"/>
</dbReference>
<dbReference type="AlphaFoldDB" id="A0A1H0BAQ0"/>
<feature type="transmembrane region" description="Helical" evidence="2">
    <location>
        <begin position="197"/>
        <end position="217"/>
    </location>
</feature>
<dbReference type="Proteomes" id="UP000183200">
    <property type="component" value="Unassembled WGS sequence"/>
</dbReference>
<feature type="compositionally biased region" description="Basic and acidic residues" evidence="1">
    <location>
        <begin position="389"/>
        <end position="407"/>
    </location>
</feature>
<dbReference type="STRING" id="430522.BFS30_19040"/>
<evidence type="ECO:0000313" key="4">
    <source>
        <dbReference type="Proteomes" id="UP000183200"/>
    </source>
</evidence>
<keyword evidence="4" id="KW-1185">Reference proteome</keyword>
<keyword evidence="2" id="KW-1133">Transmembrane helix</keyword>
<evidence type="ECO:0000256" key="1">
    <source>
        <dbReference type="SAM" id="MobiDB-lite"/>
    </source>
</evidence>
<dbReference type="Pfam" id="PF03929">
    <property type="entry name" value="PepSY_TM"/>
    <property type="match status" value="1"/>
</dbReference>
<dbReference type="PANTHER" id="PTHR34219">
    <property type="entry name" value="IRON-REGULATED INNER MEMBRANE PROTEIN-RELATED"/>
    <property type="match status" value="1"/>
</dbReference>
<evidence type="ECO:0000313" key="3">
    <source>
        <dbReference type="EMBL" id="SDN42687.1"/>
    </source>
</evidence>
<reference evidence="4" key="1">
    <citation type="submission" date="2016-10" db="EMBL/GenBank/DDBJ databases">
        <authorList>
            <person name="Varghese N."/>
            <person name="Submissions S."/>
        </authorList>
    </citation>
    <scope>NUCLEOTIDE SEQUENCE [LARGE SCALE GENOMIC DNA]</scope>
    <source>
        <strain evidence="4">DSM 19110</strain>
    </source>
</reference>
<dbReference type="OrthoDB" id="111691at2"/>
<accession>A0A1H0BAQ0</accession>
<gene>
    <name evidence="3" type="ORF">SAMN05421820_107357</name>
</gene>
<name>A0A1H0BAQ0_9SPHI</name>
<organism evidence="3 4">
    <name type="scientific">Pedobacter steynii</name>
    <dbReference type="NCBI Taxonomy" id="430522"/>
    <lineage>
        <taxon>Bacteria</taxon>
        <taxon>Pseudomonadati</taxon>
        <taxon>Bacteroidota</taxon>
        <taxon>Sphingobacteriia</taxon>
        <taxon>Sphingobacteriales</taxon>
        <taxon>Sphingobacteriaceae</taxon>
        <taxon>Pedobacter</taxon>
    </lineage>
</organism>
<dbReference type="RefSeq" id="WP_074610632.1">
    <property type="nucleotide sequence ID" value="NZ_FNGY01000007.1"/>
</dbReference>
<feature type="transmembrane region" description="Helical" evidence="2">
    <location>
        <begin position="348"/>
        <end position="369"/>
    </location>
</feature>
<dbReference type="InterPro" id="IPR005625">
    <property type="entry name" value="PepSY-ass_TM"/>
</dbReference>
<protein>
    <submittedName>
        <fullName evidence="3">Uncharacterized iron-regulated membrane protein</fullName>
    </submittedName>
</protein>
<evidence type="ECO:0000256" key="2">
    <source>
        <dbReference type="SAM" id="Phobius"/>
    </source>
</evidence>
<sequence length="407" mass="46341">MNFKKINAFLHLWLGLGSGLIVFIVSITGCIYVFEKEIRSLYEPWQYVKPQQEAFLLPTQLTGLATAQMGGLKPNSIRYGQKDEAVTVSNFNRKKGISVVVFMNPYTGELIHTEKKNRKSNPDFFRFILNGHRALWLPYPIGRPIVGAAVLIFVLLLSSGIILWWPKKWIKSIRDKSFKIKWNASFKRKNYDLHNVLGFYTFLFLLMISLTGLVYSYKWYSKSLYWLSSGGKSMKEFKRALSDTTATGTFKPTDVDRLYSRIVASDQTENILVSLPEKPSDAIGFVVYLKAGTLYKTNRYNFDQLSLKPITDGSPFSGRYDDASAADKLRRMNYDLHIGVILGIPTKILAFLASLISASLPVTGCIIWYNRKFKKKKKTAKVPLTGSKKIADPPVTKEKQEEKELVH</sequence>
<feature type="region of interest" description="Disordered" evidence="1">
    <location>
        <begin position="378"/>
        <end position="407"/>
    </location>
</feature>
<feature type="transmembrane region" description="Helical" evidence="2">
    <location>
        <begin position="12"/>
        <end position="34"/>
    </location>
</feature>
<dbReference type="PROSITE" id="PS51257">
    <property type="entry name" value="PROKAR_LIPOPROTEIN"/>
    <property type="match status" value="1"/>
</dbReference>
<keyword evidence="2" id="KW-0812">Transmembrane</keyword>
<proteinExistence type="predicted"/>
<feature type="transmembrane region" description="Helical" evidence="2">
    <location>
        <begin position="145"/>
        <end position="165"/>
    </location>
</feature>
<keyword evidence="2" id="KW-0472">Membrane</keyword>